<keyword evidence="1" id="KW-1133">Transmembrane helix</keyword>
<evidence type="ECO:0000313" key="2">
    <source>
        <dbReference type="EMBL" id="QGH72048.1"/>
    </source>
</evidence>
<evidence type="ECO:0000313" key="3">
    <source>
        <dbReference type="Proteomes" id="UP000464669"/>
    </source>
</evidence>
<gene>
    <name evidence="2" type="ORF">N1M2_185</name>
</gene>
<dbReference type="EMBL" id="MN642089">
    <property type="protein sequence ID" value="QGH72048.1"/>
    <property type="molecule type" value="Genomic_DNA"/>
</dbReference>
<keyword evidence="1" id="KW-0812">Transmembrane</keyword>
<sequence length="74" mass="8633">MNLPQWVIEVNQHAFLIMISFSFALSFFFCFSDLHKYTKLKYIVIDFVGYGVISIGSIIVVYTLVMTTLMNHYL</sequence>
<name>A0A6B7ZEY7_9CAUD</name>
<keyword evidence="1" id="KW-0472">Membrane</keyword>
<dbReference type="Proteomes" id="UP000464669">
    <property type="component" value="Segment"/>
</dbReference>
<feature type="transmembrane region" description="Helical" evidence="1">
    <location>
        <begin position="43"/>
        <end position="65"/>
    </location>
</feature>
<feature type="transmembrane region" description="Helical" evidence="1">
    <location>
        <begin position="12"/>
        <end position="31"/>
    </location>
</feature>
<accession>A0A6B7ZEY7</accession>
<proteinExistence type="predicted"/>
<evidence type="ECO:0000256" key="1">
    <source>
        <dbReference type="SAM" id="Phobius"/>
    </source>
</evidence>
<organism evidence="2 3">
    <name type="scientific">Klebsiella phage N1M2</name>
    <dbReference type="NCBI Taxonomy" id="2664939"/>
    <lineage>
        <taxon>Viruses</taxon>
        <taxon>Duplodnaviria</taxon>
        <taxon>Heunggongvirae</taxon>
        <taxon>Uroviricota</taxon>
        <taxon>Caudoviricetes</taxon>
        <taxon>Chimalliviridae</taxon>
        <taxon>Nimduovirus</taxon>
        <taxon>Nimduovirus N1M2</taxon>
    </lineage>
</organism>
<reference evidence="2 3" key="1">
    <citation type="submission" date="2019-11" db="EMBL/GenBank/DDBJ databases">
        <authorList>
            <person name="Lewis R."/>
            <person name="Clooney A.G."/>
            <person name="Stockdale S.R."/>
            <person name="Buttimer C."/>
            <person name="Draper L.A."/>
            <person name="Ross R.P."/>
            <person name="Hill C."/>
        </authorList>
    </citation>
    <scope>NUCLEOTIDE SEQUENCE [LARGE SCALE GENOMIC DNA]</scope>
</reference>
<protein>
    <submittedName>
        <fullName evidence="2">Uncharacterized protein</fullName>
    </submittedName>
</protein>
<keyword evidence="3" id="KW-1185">Reference proteome</keyword>